<proteinExistence type="predicted"/>
<keyword evidence="2" id="KW-0472">Membrane</keyword>
<feature type="compositionally biased region" description="Basic and acidic residues" evidence="1">
    <location>
        <begin position="192"/>
        <end position="203"/>
    </location>
</feature>
<evidence type="ECO:0000259" key="3">
    <source>
        <dbReference type="PROSITE" id="PS51724"/>
    </source>
</evidence>
<name>A0ABZ2C121_9PROT</name>
<gene>
    <name evidence="4" type="ORF">Bealeia1_00373</name>
</gene>
<keyword evidence="2" id="KW-1133">Transmembrane helix</keyword>
<dbReference type="InterPro" id="IPR007730">
    <property type="entry name" value="SPOR-like_dom"/>
</dbReference>
<evidence type="ECO:0000256" key="2">
    <source>
        <dbReference type="SAM" id="Phobius"/>
    </source>
</evidence>
<feature type="transmembrane region" description="Helical" evidence="2">
    <location>
        <begin position="32"/>
        <end position="51"/>
    </location>
</feature>
<protein>
    <submittedName>
        <fullName evidence="4">SPOR domain-containing protein</fullName>
    </submittedName>
</protein>
<evidence type="ECO:0000256" key="1">
    <source>
        <dbReference type="SAM" id="MobiDB-lite"/>
    </source>
</evidence>
<dbReference type="EMBL" id="CP133270">
    <property type="protein sequence ID" value="WVX66199.1"/>
    <property type="molecule type" value="Genomic_DNA"/>
</dbReference>
<evidence type="ECO:0000313" key="4">
    <source>
        <dbReference type="EMBL" id="WVX66199.1"/>
    </source>
</evidence>
<accession>A0ABZ2C121</accession>
<dbReference type="Pfam" id="PF05036">
    <property type="entry name" value="SPOR"/>
    <property type="match status" value="1"/>
</dbReference>
<dbReference type="InterPro" id="IPR036680">
    <property type="entry name" value="SPOR-like_sf"/>
</dbReference>
<dbReference type="SUPFAM" id="SSF110997">
    <property type="entry name" value="Sporulation related repeat"/>
    <property type="match status" value="1"/>
</dbReference>
<keyword evidence="2" id="KW-0812">Transmembrane</keyword>
<sequence length="289" mass="32686">MSLRIDDEDRYWHDHEHDENMGWWRFASPLKYVLILLGAVILIVGGWYLFFNVRPIQSQSIPLIRADQTPYKIPSDDKSVSSVQNQDKLVYERLQSNPEVAHVEHILPEPEPVAEIIPPVQLVDEEDPVKMVPQYPDVEHVPEAVAQQFENLPEETNLMAEEDPVLEEEDPISALISKASVEENGVANDSPQEEKKVEAKKEEKVTGGVQIQLGSLKSKEDAEDEWKRLSKKHANVLGKLKHSVQKVDLGAEKGVFHRLRVGHFTTREKAKVACSALKEKGVECLVVTP</sequence>
<evidence type="ECO:0000313" key="5">
    <source>
        <dbReference type="Proteomes" id="UP001330434"/>
    </source>
</evidence>
<dbReference type="Proteomes" id="UP001330434">
    <property type="component" value="Chromosome"/>
</dbReference>
<dbReference type="Gene3D" id="3.30.70.1070">
    <property type="entry name" value="Sporulation related repeat"/>
    <property type="match status" value="1"/>
</dbReference>
<reference evidence="4 5" key="1">
    <citation type="journal article" date="2024" name="Environ. Microbiol.">
        <title>Novel evolutionary insights on the interactions of the Holosporales (Alphaproteobacteria) with eukaryotic hosts from comparative genomics.</title>
        <authorList>
            <person name="Giovannini M."/>
            <person name="Petroni G."/>
            <person name="Castelli M."/>
        </authorList>
    </citation>
    <scope>NUCLEOTIDE SEQUENCE [LARGE SCALE GENOMIC DNA]</scope>
    <source>
        <strain evidence="4 5">US_Bl 15I1</strain>
    </source>
</reference>
<feature type="region of interest" description="Disordered" evidence="1">
    <location>
        <begin position="183"/>
        <end position="203"/>
    </location>
</feature>
<keyword evidence="5" id="KW-1185">Reference proteome</keyword>
<dbReference type="PROSITE" id="PS51724">
    <property type="entry name" value="SPOR"/>
    <property type="match status" value="1"/>
</dbReference>
<organism evidence="4 5">
    <name type="scientific">Candidatus Bealeia paramacronuclearis</name>
    <dbReference type="NCBI Taxonomy" id="1921001"/>
    <lineage>
        <taxon>Bacteria</taxon>
        <taxon>Pseudomonadati</taxon>
        <taxon>Pseudomonadota</taxon>
        <taxon>Alphaproteobacteria</taxon>
        <taxon>Holosporales</taxon>
        <taxon>Holosporaceae</taxon>
        <taxon>Candidatus Bealeia</taxon>
    </lineage>
</organism>
<feature type="domain" description="SPOR" evidence="3">
    <location>
        <begin position="203"/>
        <end position="289"/>
    </location>
</feature>
<dbReference type="RefSeq" id="WP_331256721.1">
    <property type="nucleotide sequence ID" value="NZ_CP133270.1"/>
</dbReference>